<dbReference type="RefSeq" id="WP_089831150.1">
    <property type="nucleotide sequence ID" value="NZ_FNBN01000002.1"/>
</dbReference>
<sequence>MARQKGFLPLSGKLGDKIYYFRKDKRGRINYFVRQAPDEVKQTTATKRTASDFGTASRCAKVMRHALKEYTQLYDSGTLINSLNKVMGEVVRADDNHTPGQRQVLAQHMHLLEGFCFNHETNIERLVNTRPVITRQENRVTVSLPEIVFSKRKAFNGITHLGIRAIALSVDFAGLTCQQTASEAVIIQRDERRGVTFTLNASSGDITCILLQVQAYYEVNGELCLSQSNMASALDVISVQAPVVVVKKERRRKKLRNKMPAFWGTPVVRVVPGRKVRYGSPPGVENPGYKQ</sequence>
<gene>
    <name evidence="1" type="ORF">SAMN04488121_102634</name>
</gene>
<name>A0A1G7N1P7_CHIFI</name>
<dbReference type="Proteomes" id="UP000199045">
    <property type="component" value="Unassembled WGS sequence"/>
</dbReference>
<reference evidence="1 2" key="1">
    <citation type="submission" date="2016-10" db="EMBL/GenBank/DDBJ databases">
        <authorList>
            <person name="de Groot N.N."/>
        </authorList>
    </citation>
    <scope>NUCLEOTIDE SEQUENCE [LARGE SCALE GENOMIC DNA]</scope>
    <source>
        <strain evidence="1 2">DSM 527</strain>
    </source>
</reference>
<accession>A0A1G7N1P7</accession>
<proteinExistence type="predicted"/>
<dbReference type="EMBL" id="FNBN01000002">
    <property type="protein sequence ID" value="SDF67837.1"/>
    <property type="molecule type" value="Genomic_DNA"/>
</dbReference>
<dbReference type="STRING" id="104663.SAMN04488121_102634"/>
<protein>
    <submittedName>
        <fullName evidence="1">Uncharacterized protein</fullName>
    </submittedName>
</protein>
<organism evidence="1 2">
    <name type="scientific">Chitinophaga filiformis</name>
    <name type="common">Myxococcus filiformis</name>
    <name type="synonym">Flexibacter filiformis</name>
    <dbReference type="NCBI Taxonomy" id="104663"/>
    <lineage>
        <taxon>Bacteria</taxon>
        <taxon>Pseudomonadati</taxon>
        <taxon>Bacteroidota</taxon>
        <taxon>Chitinophagia</taxon>
        <taxon>Chitinophagales</taxon>
        <taxon>Chitinophagaceae</taxon>
        <taxon>Chitinophaga</taxon>
    </lineage>
</organism>
<dbReference type="OrthoDB" id="645138at2"/>
<evidence type="ECO:0000313" key="1">
    <source>
        <dbReference type="EMBL" id="SDF67837.1"/>
    </source>
</evidence>
<evidence type="ECO:0000313" key="2">
    <source>
        <dbReference type="Proteomes" id="UP000199045"/>
    </source>
</evidence>
<dbReference type="AlphaFoldDB" id="A0A1G7N1P7"/>